<dbReference type="InterPro" id="IPR011022">
    <property type="entry name" value="Arrestin_C-like"/>
</dbReference>
<evidence type="ECO:0000256" key="2">
    <source>
        <dbReference type="SAM" id="MobiDB-lite"/>
    </source>
</evidence>
<gene>
    <name evidence="4" type="ORF">ADUPG1_010873</name>
</gene>
<evidence type="ECO:0000313" key="4">
    <source>
        <dbReference type="EMBL" id="GKT16204.1"/>
    </source>
</evidence>
<feature type="region of interest" description="Disordered" evidence="2">
    <location>
        <begin position="1821"/>
        <end position="1843"/>
    </location>
</feature>
<dbReference type="Pfam" id="PF02752">
    <property type="entry name" value="Arrestin_C"/>
    <property type="match status" value="1"/>
</dbReference>
<feature type="compositionally biased region" description="Basic and acidic residues" evidence="2">
    <location>
        <begin position="1249"/>
        <end position="1283"/>
    </location>
</feature>
<feature type="compositionally biased region" description="Basic and acidic residues" evidence="2">
    <location>
        <begin position="997"/>
        <end position="1009"/>
    </location>
</feature>
<dbReference type="Pfam" id="PF00339">
    <property type="entry name" value="Arrestin_N"/>
    <property type="match status" value="1"/>
</dbReference>
<protein>
    <recommendedName>
        <fullName evidence="3">Arrestin C-terminal-like domain-containing protein</fullName>
    </recommendedName>
</protein>
<reference evidence="4" key="1">
    <citation type="submission" date="2022-03" db="EMBL/GenBank/DDBJ databases">
        <title>Draft genome sequence of Aduncisulcus paluster, a free-living microaerophilic Fornicata.</title>
        <authorList>
            <person name="Yuyama I."/>
            <person name="Kume K."/>
            <person name="Tamura T."/>
            <person name="Inagaki Y."/>
            <person name="Hashimoto T."/>
        </authorList>
    </citation>
    <scope>NUCLEOTIDE SEQUENCE</scope>
    <source>
        <strain evidence="4">NY0171</strain>
    </source>
</reference>
<feature type="compositionally biased region" description="Polar residues" evidence="2">
    <location>
        <begin position="1285"/>
        <end position="1305"/>
    </location>
</feature>
<feature type="region of interest" description="Disordered" evidence="2">
    <location>
        <begin position="1249"/>
        <end position="1352"/>
    </location>
</feature>
<feature type="compositionally biased region" description="Polar residues" evidence="2">
    <location>
        <begin position="583"/>
        <end position="598"/>
    </location>
</feature>
<feature type="region of interest" description="Disordered" evidence="2">
    <location>
        <begin position="1420"/>
        <end position="1440"/>
    </location>
</feature>
<name>A0ABQ5JT81_9EUKA</name>
<feature type="compositionally biased region" description="Basic and acidic residues" evidence="2">
    <location>
        <begin position="1335"/>
        <end position="1347"/>
    </location>
</feature>
<feature type="compositionally biased region" description="Low complexity" evidence="2">
    <location>
        <begin position="1969"/>
        <end position="1982"/>
    </location>
</feature>
<dbReference type="SMART" id="SM01017">
    <property type="entry name" value="Arrestin_C"/>
    <property type="match status" value="1"/>
</dbReference>
<feature type="coiled-coil region" evidence="1">
    <location>
        <begin position="1668"/>
        <end position="1714"/>
    </location>
</feature>
<dbReference type="EMBL" id="BQXS01011737">
    <property type="protein sequence ID" value="GKT16204.1"/>
    <property type="molecule type" value="Genomic_DNA"/>
</dbReference>
<sequence>MQTGQPGRIGVQTAKANYYGGEMISGNVFVQAYTPIACRSVSLTLTGYERAKWHETASVRVPGPPPGWRPTERPDGTMSPPPTHHNVKIIRENIGENICFKKVIPVCTYSTALPPGTYTYPFQFKLPDTLPGVFAEVGPISSSYDDSQATMGEAAVWAPDISARPEIRQALAQSLAIERTKTDIPGMTIPSRLMYSAHCAYTLDAFFDVAGVWEWADLRGRQSLVVNERIDASRPPPQDSKTEDVVVCCCCKKGTLTMRSFFEKAWFSNGETIQIMLGTQNDSEVNIDRTVVRLFRELTLMSGNGKRRTFRKMICDSSHPGVAPMSSNTKPVPLQLSSRGGHIQPSTNGQLVKNEYYVQVTCDTAGPFSPDIHLRVPVQIFERPPETWDPEKQIYDKVFDLLADGDGIVQPAILAALLEKTILSKAKKILIYEVANCRNPKTREELYSFFRYVALAQNGGSISSIKTNRKKFPLAKLPDISDIDEIAKYSSSQKAPNVVSPTVLSSFFSRSAAIPPMHTHLYYPKEITPRASRPRLSRIPKSMLSDPSTIHFSARQLYQQPPKINPKKKKKLSSLAATMKKAQASTGYHPSKSFSHKTGASRPSFKAIHPSELPPLSPMDLEQGLLQLQEQGRTHPHADLTAGLEWGMPPMSVGIDSKEVTRVELGWKAMEDIGKKKGKKKESDLSRSMKFMGMEHDGDWSECNLGMNVKERLLAEERDQAMQTLPGTVSVPTSGREWMADSRPLGENKKDLWMGTEELEEEEEGRKDTMQEALHDLAHDDDLDEFTYSSFPSNVKFDFYTSPGISSIVAEQQTADKSSRSDYHAPLPSVRSFDSLPTVDSTIKIGGRNVTFAATSEHTWTSEDIPKHPYTNVTKPPDIPPIPPQKLTSNRFERHHKSGNGEIGHDLLTKTAGYSSGAKRAVMDGFVRFQSRMKEETLVNEQGNAMIQAKQSLHMVPLRPSEVVDAIRLSSTSTPSGRPNSPFPMSSIRDPFPLPADGKEQSLESDMHSKVSSMDQARLKDTIARRQRSFNNLLSQYSRFLLPFSRSSLFTSSPEYSSFKRRFAHVWGDVLELLARIQRVCEKVCADMEEEQRIKRDSKKKGKLSESTSMKDINLEHENVEMIVDEECVGDSSMISGDVSLDISEHQPLTTIKEPIPPTPCPEPIIVFIDGKAVGTAVCDGRAVDMREVQQLKQFILVEDESGNVLPLFTPSKVNMNRKSLSRMKAELREAMNGKKTLTEQKDKEETLLRDGVQKQHVREEEEDGKETILQREIEQERDEIEKVSINSSHIPQESDTSLIPSESISKVDEKPKKDSLEFKDVVSTKESEDQSPTKMKEREDIPKEEEPSSDVQEIASKIISAFFRMIVQRKQFNQLLHDKLKTDLDIFTRRQDSFYNSVEKGEYTVNYYRHRDRIYSEMQRQSKKKLIRPKGTESESPQLPPILSSKRRVYIVCEGMPVSERTQSISSSYSLFINNFSPSLTVLILDPHCELVVVCGTQPDVSILSYLTRVMVGRGLREDSIKKRIKFVVPENYSRLSHICPHISLFTSLQCSPRALSQIQTRVKVCGNGIFIPRPGQLTRDNSLVSFCLSANLHLLGTRSSPGLLSAFSTKSGVFRIAACAGVLFGPASTDITSAHYLAVEMLNIICKSGGFGGTNRVKLIAANLKLQEIAQQKQDLFELIEKARETQNNDALHNLEERVKAILVKEDNARKQIEEEGLQTDERSPSNRGITHIALIPEEGEAKALVGIDAAIDALSMCLQTDERSPSNRGITHIALIPEEGEAKALVGIDAAIDALSMCMDGEALIKTLQLRQKELTEQFGSESQTTQAGDKGEQTSGEGQSGIVNCVVKNSPLASPSVKGLDSLVQPDLLPAFLSSLSVALVVTQPYSLSSSSFIDLFLKGGGVLTVGIDEDVVRQVMDVHLFVKPLSNEEALARKQKKNVVDNDKPMPEETEKESSDGGKTVGESSKPQPSTKKSSSSPPFYVLGFGGRRYADALPLFPSLTYHTHSIYSPTPSTVTLSSITPVVDKVVAECRSRDLCGYMTLTLNLLDCRLYELHQKSAEKERKQRMAHDAQAVVKRERVREKSERKREEIEFGEGIEESHEESTMPTFISESDTIKATHVSKAEPEEQQTTSIEQGSLRGRGYDGHRSKARENTASSVLGRAEQIAAHRLKDAQFSTTTYESLADEIDNSVSSNVQTVLTGESNKRFFSVFPTCSLSEHPYLDSSQQVSLESISFGLNPLLSTYLFALFMSGSSVCEDGGCYRYVPFLEYATRRVRKRDVGKELVGDSEGTGSEFESDLGLLSPYPLLPPLFPWISPQFRLVFQQYYDEAGEKARAVFSKEQALSLGFARPRILSPTTATFSLVSMNGKSDPVPPTSLAVCLQEGIARRFLLTTTHVYHQGLLYSSSERLSACLREKDEGFKAYGGCGSLLLFHGRVGSGCIRIVCTDGEDDGDDTDVEKWRSVREHHETVLQHAKKVLGSVIDSCGGMKNVPLFPHSDTGRGELIGEQYRAIEGGVLRIVENGITMGIRRLNAIKKGKK</sequence>
<dbReference type="InterPro" id="IPR050357">
    <property type="entry name" value="Arrestin_domain-protein"/>
</dbReference>
<dbReference type="InterPro" id="IPR011021">
    <property type="entry name" value="Arrestin-like_N"/>
</dbReference>
<feature type="compositionally biased region" description="Basic and acidic residues" evidence="2">
    <location>
        <begin position="2147"/>
        <end position="2158"/>
    </location>
</feature>
<dbReference type="PANTHER" id="PTHR11188">
    <property type="entry name" value="ARRESTIN DOMAIN CONTAINING PROTEIN"/>
    <property type="match status" value="1"/>
</dbReference>
<dbReference type="InterPro" id="IPR014756">
    <property type="entry name" value="Ig_E-set"/>
</dbReference>
<feature type="compositionally biased region" description="Basic and acidic residues" evidence="2">
    <location>
        <begin position="1943"/>
        <end position="1961"/>
    </location>
</feature>
<feature type="compositionally biased region" description="Polar residues" evidence="2">
    <location>
        <begin position="970"/>
        <end position="979"/>
    </location>
</feature>
<evidence type="ECO:0000259" key="3">
    <source>
        <dbReference type="SMART" id="SM01017"/>
    </source>
</evidence>
<comment type="caution">
    <text evidence="4">The sequence shown here is derived from an EMBL/GenBank/DDBJ whole genome shotgun (WGS) entry which is preliminary data.</text>
</comment>
<accession>A0ABQ5JT81</accession>
<dbReference type="InterPro" id="IPR014752">
    <property type="entry name" value="Arrestin-like_C"/>
</dbReference>
<dbReference type="SUPFAM" id="SSF81296">
    <property type="entry name" value="E set domains"/>
    <property type="match status" value="2"/>
</dbReference>
<feature type="region of interest" description="Disordered" evidence="2">
    <location>
        <begin position="970"/>
        <end position="1016"/>
    </location>
</feature>
<feature type="domain" description="Arrestin C-terminal-like" evidence="3">
    <location>
        <begin position="252"/>
        <end position="385"/>
    </location>
</feature>
<feature type="region of interest" description="Disordered" evidence="2">
    <location>
        <begin position="2126"/>
        <end position="2161"/>
    </location>
</feature>
<proteinExistence type="predicted"/>
<feature type="compositionally biased region" description="Polar residues" evidence="2">
    <location>
        <begin position="1821"/>
        <end position="1841"/>
    </location>
</feature>
<feature type="region of interest" description="Disordered" evidence="2">
    <location>
        <begin position="2091"/>
        <end position="2113"/>
    </location>
</feature>
<keyword evidence="5" id="KW-1185">Reference proteome</keyword>
<evidence type="ECO:0000256" key="1">
    <source>
        <dbReference type="SAM" id="Coils"/>
    </source>
</evidence>
<organism evidence="4 5">
    <name type="scientific">Aduncisulcus paluster</name>
    <dbReference type="NCBI Taxonomy" id="2918883"/>
    <lineage>
        <taxon>Eukaryota</taxon>
        <taxon>Metamonada</taxon>
        <taxon>Carpediemonas-like organisms</taxon>
        <taxon>Aduncisulcus</taxon>
    </lineage>
</organism>
<dbReference type="Proteomes" id="UP001057375">
    <property type="component" value="Unassembled WGS sequence"/>
</dbReference>
<feature type="region of interest" description="Disordered" evidence="2">
    <location>
        <begin position="58"/>
        <end position="83"/>
    </location>
</feature>
<dbReference type="Gene3D" id="2.60.40.640">
    <property type="match status" value="2"/>
</dbReference>
<dbReference type="PANTHER" id="PTHR11188:SF17">
    <property type="entry name" value="FI21816P1"/>
    <property type="match status" value="1"/>
</dbReference>
<feature type="region of interest" description="Disordered" evidence="2">
    <location>
        <begin position="1938"/>
        <end position="1982"/>
    </location>
</feature>
<evidence type="ECO:0000313" key="5">
    <source>
        <dbReference type="Proteomes" id="UP001057375"/>
    </source>
</evidence>
<feature type="region of interest" description="Disordered" evidence="2">
    <location>
        <begin position="582"/>
        <end position="604"/>
    </location>
</feature>
<keyword evidence="1" id="KW-0175">Coiled coil</keyword>
<feature type="compositionally biased region" description="Basic and acidic residues" evidence="2">
    <location>
        <begin position="1306"/>
        <end position="1329"/>
    </location>
</feature>